<accession>A0A6J7I322</accession>
<dbReference type="EMBL" id="CAFBNC010000008">
    <property type="protein sequence ID" value="CAB4925086.1"/>
    <property type="molecule type" value="Genomic_DNA"/>
</dbReference>
<protein>
    <submittedName>
        <fullName evidence="1">Unannotated protein</fullName>
    </submittedName>
</protein>
<reference evidence="1" key="1">
    <citation type="submission" date="2020-05" db="EMBL/GenBank/DDBJ databases">
        <authorList>
            <person name="Chiriac C."/>
            <person name="Salcher M."/>
            <person name="Ghai R."/>
            <person name="Kavagutti S V."/>
        </authorList>
    </citation>
    <scope>NUCLEOTIDE SEQUENCE</scope>
</reference>
<sequence length="140" mass="15006">MDELFADPELSMSICVGCGLCCDGTLLSHLAVSDESDLGMPLWAMGVELIAVAEPPVIELPCPAVDHGICTIHHLHRPRACSQFECSLSQAVLDGEIEPTAARAAIARTLEVRAEVGAGSRPRSDLDQLLDRHFRGSICE</sequence>
<name>A0A6J7I322_9ZZZZ</name>
<proteinExistence type="predicted"/>
<gene>
    <name evidence="1" type="ORF">UFOPK3733_00314</name>
</gene>
<dbReference type="AlphaFoldDB" id="A0A6J7I322"/>
<evidence type="ECO:0000313" key="1">
    <source>
        <dbReference type="EMBL" id="CAB4925086.1"/>
    </source>
</evidence>
<organism evidence="1">
    <name type="scientific">freshwater metagenome</name>
    <dbReference type="NCBI Taxonomy" id="449393"/>
    <lineage>
        <taxon>unclassified sequences</taxon>
        <taxon>metagenomes</taxon>
        <taxon>ecological metagenomes</taxon>
    </lineage>
</organism>